<dbReference type="AlphaFoldDB" id="A0A7U4J7E6"/>
<sequence length="254" mass="26756">MITNKLMLGMLAASVAVVAVPASAQVAGIASASPTTVVATSKAFGAARQQISTTYKASFDQISARRTALDTEAKPLIAQLMAQFDTNKDGQLSQQEQAAAQNAKSPILEKLKTIQTTADSDIAKLTNPAARAELFAIESILRQYEAAQLRVVNAKKISVVLTPEAFMYAPDSVDISEAIAAEIDKVSPTVGIQAPEGWQPARETMEIQQRLVQMAQMAAYQRQAQQQQQAGAAPAAGATPAPAGAKPAKPAEPR</sequence>
<name>A0A7U4J7E6_9SPHN</name>
<gene>
    <name evidence="3" type="ORF">TS85_07180</name>
</gene>
<keyword evidence="2" id="KW-0732">Signal</keyword>
<dbReference type="RefSeq" id="WP_044331340.1">
    <property type="nucleotide sequence ID" value="NZ_CP010836.1"/>
</dbReference>
<reference evidence="3 4" key="1">
    <citation type="journal article" date="2015" name="Int. J. Syst. Evol. Microbiol.">
        <title>Sphingomonas hengshuiensis sp. nov., isolated from lake wetland.</title>
        <authorList>
            <person name="Wei S."/>
            <person name="Wang T."/>
            <person name="Liu H."/>
            <person name="Zhang C."/>
            <person name="Guo J."/>
            <person name="Wang Q."/>
            <person name="Liang K."/>
            <person name="Zhang Z."/>
        </authorList>
    </citation>
    <scope>NUCLEOTIDE SEQUENCE [LARGE SCALE GENOMIC DNA]</scope>
    <source>
        <strain evidence="3 4">WHSC-8</strain>
    </source>
</reference>
<evidence type="ECO:0000256" key="2">
    <source>
        <dbReference type="SAM" id="SignalP"/>
    </source>
</evidence>
<dbReference type="InterPro" id="IPR005632">
    <property type="entry name" value="Chaperone_Skp"/>
</dbReference>
<evidence type="ECO:0008006" key="5">
    <source>
        <dbReference type="Google" id="ProtNLM"/>
    </source>
</evidence>
<dbReference type="GO" id="GO:0051082">
    <property type="term" value="F:unfolded protein binding"/>
    <property type="evidence" value="ECO:0007669"/>
    <property type="project" value="InterPro"/>
</dbReference>
<protein>
    <recommendedName>
        <fullName evidence="5">Outer membrane chaperone Skp</fullName>
    </recommendedName>
</protein>
<feature type="chain" id="PRO_5030997559" description="Outer membrane chaperone Skp" evidence="2">
    <location>
        <begin position="25"/>
        <end position="254"/>
    </location>
</feature>
<dbReference type="Pfam" id="PF03938">
    <property type="entry name" value="OmpH"/>
    <property type="match status" value="1"/>
</dbReference>
<dbReference type="EMBL" id="CP010836">
    <property type="protein sequence ID" value="AJP71614.1"/>
    <property type="molecule type" value="Genomic_DNA"/>
</dbReference>
<dbReference type="OrthoDB" id="7427936at2"/>
<evidence type="ECO:0000313" key="4">
    <source>
        <dbReference type="Proteomes" id="UP000032300"/>
    </source>
</evidence>
<evidence type="ECO:0000256" key="1">
    <source>
        <dbReference type="SAM" id="MobiDB-lite"/>
    </source>
</evidence>
<evidence type="ECO:0000313" key="3">
    <source>
        <dbReference type="EMBL" id="AJP71614.1"/>
    </source>
</evidence>
<dbReference type="SMART" id="SM00935">
    <property type="entry name" value="OmpH"/>
    <property type="match status" value="1"/>
</dbReference>
<feature type="region of interest" description="Disordered" evidence="1">
    <location>
        <begin position="222"/>
        <end position="254"/>
    </location>
</feature>
<reference evidence="3 4" key="2">
    <citation type="submission" date="2015-02" db="EMBL/GenBank/DDBJ databases">
        <title>The complete genome of Sphingomonas hengshuiensis sp. WHSC-8 isolated from soil of Hengshui Lake.</title>
        <authorList>
            <person name="Wei S."/>
            <person name="Guo J."/>
            <person name="Su C."/>
            <person name="Wu R."/>
            <person name="Zhang Z."/>
            <person name="Liang K."/>
            <person name="Li H."/>
            <person name="Wang T."/>
            <person name="Liu H."/>
            <person name="Zhang C."/>
            <person name="Li Z."/>
            <person name="Wang Q."/>
            <person name="Meng J."/>
        </authorList>
    </citation>
    <scope>NUCLEOTIDE SEQUENCE [LARGE SCALE GENOMIC DNA]</scope>
    <source>
        <strain evidence="3 4">WHSC-8</strain>
    </source>
</reference>
<organism evidence="3 4">
    <name type="scientific">Sphingomonas hengshuiensis</name>
    <dbReference type="NCBI Taxonomy" id="1609977"/>
    <lineage>
        <taxon>Bacteria</taxon>
        <taxon>Pseudomonadati</taxon>
        <taxon>Pseudomonadota</taxon>
        <taxon>Alphaproteobacteria</taxon>
        <taxon>Sphingomonadales</taxon>
        <taxon>Sphingomonadaceae</taxon>
        <taxon>Sphingomonas</taxon>
    </lineage>
</organism>
<feature type="compositionally biased region" description="Low complexity" evidence="1">
    <location>
        <begin position="222"/>
        <end position="248"/>
    </location>
</feature>
<dbReference type="InterPro" id="IPR024930">
    <property type="entry name" value="Skp_dom_sf"/>
</dbReference>
<dbReference type="Proteomes" id="UP000032300">
    <property type="component" value="Chromosome"/>
</dbReference>
<feature type="signal peptide" evidence="2">
    <location>
        <begin position="1"/>
        <end position="24"/>
    </location>
</feature>
<keyword evidence="4" id="KW-1185">Reference proteome</keyword>
<dbReference type="KEGG" id="sphi:TS85_07180"/>
<dbReference type="SUPFAM" id="SSF111384">
    <property type="entry name" value="OmpH-like"/>
    <property type="match status" value="1"/>
</dbReference>
<accession>A0A7U4J7E6</accession>
<dbReference type="Gene3D" id="3.30.910.20">
    <property type="entry name" value="Skp domain"/>
    <property type="match status" value="1"/>
</dbReference>
<proteinExistence type="predicted"/>